<dbReference type="GO" id="GO:0002188">
    <property type="term" value="P:translation reinitiation"/>
    <property type="evidence" value="ECO:0007669"/>
    <property type="project" value="TreeGrafter"/>
</dbReference>
<keyword evidence="5" id="KW-0175">Coiled coil</keyword>
<dbReference type="Gene3D" id="3.30.780.10">
    <property type="entry name" value="SUI1-like domain"/>
    <property type="match status" value="1"/>
</dbReference>
<dbReference type="SUPFAM" id="SSF55159">
    <property type="entry name" value="eIF1-like"/>
    <property type="match status" value="1"/>
</dbReference>
<dbReference type="Proteomes" id="UP000243797">
    <property type="component" value="Unassembled WGS sequence"/>
</dbReference>
<keyword evidence="4" id="KW-0687">Ribonucleoprotein</keyword>
<dbReference type="PANTHER" id="PTHR12789">
    <property type="entry name" value="DENSITY-REGULATED PROTEIN HOMOLOG"/>
    <property type="match status" value="1"/>
</dbReference>
<dbReference type="OrthoDB" id="277199at2759"/>
<name>A0A2K1QT20_9PEZI</name>
<evidence type="ECO:0000256" key="2">
    <source>
        <dbReference type="ARBA" id="ARBA00011742"/>
    </source>
</evidence>
<keyword evidence="4" id="KW-0689">Ribosomal protein</keyword>
<dbReference type="AlphaFoldDB" id="A0A2K1QT20"/>
<evidence type="ECO:0000256" key="1">
    <source>
        <dbReference type="ARBA" id="ARBA00007514"/>
    </source>
</evidence>
<dbReference type="GO" id="GO:0003743">
    <property type="term" value="F:translation initiation factor activity"/>
    <property type="evidence" value="ECO:0007669"/>
    <property type="project" value="InterPro"/>
</dbReference>
<dbReference type="NCBIfam" id="TIGR01159">
    <property type="entry name" value="DRP1"/>
    <property type="match status" value="1"/>
</dbReference>
<dbReference type="GO" id="GO:1990904">
    <property type="term" value="C:ribonucleoprotein complex"/>
    <property type="evidence" value="ECO:0007669"/>
    <property type="project" value="UniProtKB-KW"/>
</dbReference>
<keyword evidence="8" id="KW-1185">Reference proteome</keyword>
<dbReference type="CDD" id="cd11607">
    <property type="entry name" value="DENR_C"/>
    <property type="match status" value="1"/>
</dbReference>
<dbReference type="GO" id="GO:0001731">
    <property type="term" value="P:formation of translation preinitiation complex"/>
    <property type="evidence" value="ECO:0007669"/>
    <property type="project" value="TreeGrafter"/>
</dbReference>
<dbReference type="Pfam" id="PF01253">
    <property type="entry name" value="SUI1"/>
    <property type="match status" value="1"/>
</dbReference>
<dbReference type="GO" id="GO:0003729">
    <property type="term" value="F:mRNA binding"/>
    <property type="evidence" value="ECO:0007669"/>
    <property type="project" value="TreeGrafter"/>
</dbReference>
<sequence length="190" mass="20790">MADTETKLLPPKQVVYCGVCSLPPEYCEFGGTTKKCEEWLSGHDGSLHAKLYSADAISANLSALSVDAQKRAEKDAQKKAAKAEAAEARESERLAQAKVIIKRVERNKRKYVTTISGLEEHGMDLKKVGKEMGKKFATGASVTKTPQGGEEITVQGDLSDDVFDWLLEAHPEVPEDNIELVEDKKKKGAQ</sequence>
<evidence type="ECO:0000313" key="7">
    <source>
        <dbReference type="EMBL" id="PNS18139.1"/>
    </source>
</evidence>
<evidence type="ECO:0000259" key="6">
    <source>
        <dbReference type="PROSITE" id="PS50296"/>
    </source>
</evidence>
<dbReference type="EMBL" id="NKHZ01000045">
    <property type="protein sequence ID" value="PNS18139.1"/>
    <property type="molecule type" value="Genomic_DNA"/>
</dbReference>
<comment type="subcellular location">
    <subcellularLocation>
        <location evidence="4">Cytoplasm</location>
    </subcellularLocation>
</comment>
<reference evidence="7 8" key="1">
    <citation type="submission" date="2017-06" db="EMBL/GenBank/DDBJ databases">
        <title>Draft genome sequence of a variant of Elsinoe murrayae.</title>
        <authorList>
            <person name="Cheng Q."/>
        </authorList>
    </citation>
    <scope>NUCLEOTIDE SEQUENCE [LARGE SCALE GENOMIC DNA]</scope>
    <source>
        <strain evidence="7 8">CQ-2017a</strain>
    </source>
</reference>
<dbReference type="FunCoup" id="A0A2K1QT20">
    <property type="interactions" value="1161"/>
</dbReference>
<feature type="domain" description="SUI1" evidence="6">
    <location>
        <begin position="99"/>
        <end position="170"/>
    </location>
</feature>
<keyword evidence="4" id="KW-0963">Cytoplasm</keyword>
<organism evidence="7 8">
    <name type="scientific">Sphaceloma murrayae</name>
    <dbReference type="NCBI Taxonomy" id="2082308"/>
    <lineage>
        <taxon>Eukaryota</taxon>
        <taxon>Fungi</taxon>
        <taxon>Dikarya</taxon>
        <taxon>Ascomycota</taxon>
        <taxon>Pezizomycotina</taxon>
        <taxon>Dothideomycetes</taxon>
        <taxon>Dothideomycetidae</taxon>
        <taxon>Myriangiales</taxon>
        <taxon>Elsinoaceae</taxon>
        <taxon>Sphaceloma</taxon>
    </lineage>
</organism>
<dbReference type="InterPro" id="IPR046447">
    <property type="entry name" value="DENR_C"/>
</dbReference>
<dbReference type="Pfam" id="PF21023">
    <property type="entry name" value="DENR_N"/>
    <property type="match status" value="1"/>
</dbReference>
<dbReference type="InterPro" id="IPR005873">
    <property type="entry name" value="DENR_eukaryotes"/>
</dbReference>
<dbReference type="InParanoid" id="A0A2K1QT20"/>
<dbReference type="GO" id="GO:0005737">
    <property type="term" value="C:cytoplasm"/>
    <property type="evidence" value="ECO:0007669"/>
    <property type="project" value="UniProtKB-SubCell"/>
</dbReference>
<dbReference type="PANTHER" id="PTHR12789:SF0">
    <property type="entry name" value="DENSITY-REGULATED PROTEIN"/>
    <property type="match status" value="1"/>
</dbReference>
<dbReference type="InterPro" id="IPR001950">
    <property type="entry name" value="SUI1"/>
</dbReference>
<dbReference type="InterPro" id="IPR048517">
    <property type="entry name" value="DENR_N"/>
</dbReference>
<evidence type="ECO:0000256" key="5">
    <source>
        <dbReference type="SAM" id="Coils"/>
    </source>
</evidence>
<evidence type="ECO:0000256" key="3">
    <source>
        <dbReference type="ARBA" id="ARBA00020058"/>
    </source>
</evidence>
<dbReference type="InterPro" id="IPR050318">
    <property type="entry name" value="DENR/SUI1_TIF"/>
</dbReference>
<comment type="domain">
    <text evidence="4">The SUI1 domain may be involved in RNA binding.</text>
</comment>
<protein>
    <recommendedName>
        <fullName evidence="3 4">Translation machinery-associated protein 22</fullName>
    </recommendedName>
</protein>
<comment type="similarity">
    <text evidence="1 4">Belongs to the DENR family.</text>
</comment>
<evidence type="ECO:0000256" key="4">
    <source>
        <dbReference type="RuleBase" id="RU361273"/>
    </source>
</evidence>
<feature type="coiled-coil region" evidence="5">
    <location>
        <begin position="66"/>
        <end position="98"/>
    </location>
</feature>
<proteinExistence type="inferred from homology"/>
<comment type="caution">
    <text evidence="7">The sequence shown here is derived from an EMBL/GenBank/DDBJ whole genome shotgun (WGS) entry which is preliminary data.</text>
</comment>
<dbReference type="PROSITE" id="PS50296">
    <property type="entry name" value="SUI1"/>
    <property type="match status" value="1"/>
</dbReference>
<dbReference type="STRING" id="2082308.A0A2K1QT20"/>
<dbReference type="GO" id="GO:0005840">
    <property type="term" value="C:ribosome"/>
    <property type="evidence" value="ECO:0007669"/>
    <property type="project" value="UniProtKB-KW"/>
</dbReference>
<accession>A0A2K1QT20</accession>
<gene>
    <name evidence="7" type="ORF">CAC42_3584</name>
</gene>
<comment type="subunit">
    <text evidence="2 4">Interacts with the 40S ribosomal subunit.</text>
</comment>
<evidence type="ECO:0000313" key="8">
    <source>
        <dbReference type="Proteomes" id="UP000243797"/>
    </source>
</evidence>
<dbReference type="InterPro" id="IPR036877">
    <property type="entry name" value="SUI1_dom_sf"/>
</dbReference>